<dbReference type="OrthoDB" id="190168at2"/>
<sequence>MSDRTPVPYDVRWHATGTTTKRALELHAAAHLGVTPDVVNSGRLCPRCGSSRHGRPWLRAYGVAHHVSLSRSGPHLVTVLADVPVGIDVESVADVARGWDATLVLAPGESAETDLDRARAWSRKEAVLKQRGTGLLIPMTTVDLADLDEPAALDGEAWADLDAPPGHVAAVSWASLGG</sequence>
<dbReference type="GO" id="GO:0000287">
    <property type="term" value="F:magnesium ion binding"/>
    <property type="evidence" value="ECO:0007669"/>
    <property type="project" value="InterPro"/>
</dbReference>
<dbReference type="InterPro" id="IPR008278">
    <property type="entry name" value="4-PPantetheinyl_Trfase_dom"/>
</dbReference>
<evidence type="ECO:0000313" key="4">
    <source>
        <dbReference type="Proteomes" id="UP000294071"/>
    </source>
</evidence>
<evidence type="ECO:0000259" key="2">
    <source>
        <dbReference type="Pfam" id="PF01648"/>
    </source>
</evidence>
<dbReference type="Pfam" id="PF01648">
    <property type="entry name" value="ACPS"/>
    <property type="match status" value="1"/>
</dbReference>
<reference evidence="3 4" key="1">
    <citation type="submission" date="2019-01" db="EMBL/GenBank/DDBJ databases">
        <title>Novel species of Nocardioides.</title>
        <authorList>
            <person name="Liu Q."/>
            <person name="Xin Y.-H."/>
        </authorList>
    </citation>
    <scope>NUCLEOTIDE SEQUENCE [LARGE SCALE GENOMIC DNA]</scope>
    <source>
        <strain evidence="3 4">CGMCC 4.6882</strain>
    </source>
</reference>
<dbReference type="AlphaFoldDB" id="A0A4Q2S5R2"/>
<dbReference type="EMBL" id="SDWT01000001">
    <property type="protein sequence ID" value="RYB95775.1"/>
    <property type="molecule type" value="Genomic_DNA"/>
</dbReference>
<dbReference type="Proteomes" id="UP000294071">
    <property type="component" value="Unassembled WGS sequence"/>
</dbReference>
<organism evidence="3 4">
    <name type="scientific">Nocardioides oleivorans</name>
    <dbReference type="NCBI Taxonomy" id="273676"/>
    <lineage>
        <taxon>Bacteria</taxon>
        <taxon>Bacillati</taxon>
        <taxon>Actinomycetota</taxon>
        <taxon>Actinomycetes</taxon>
        <taxon>Propionibacteriales</taxon>
        <taxon>Nocardioidaceae</taxon>
        <taxon>Nocardioides</taxon>
    </lineage>
</organism>
<proteinExistence type="predicted"/>
<gene>
    <name evidence="3" type="ORF">EUA93_06075</name>
</gene>
<protein>
    <submittedName>
        <fullName evidence="3">4'-phosphopantetheinyl transferase superfamily protein</fullName>
    </submittedName>
</protein>
<dbReference type="GO" id="GO:0008897">
    <property type="term" value="F:holo-[acyl-carrier-protein] synthase activity"/>
    <property type="evidence" value="ECO:0007669"/>
    <property type="project" value="InterPro"/>
</dbReference>
<dbReference type="Gene3D" id="3.90.470.20">
    <property type="entry name" value="4'-phosphopantetheinyl transferase domain"/>
    <property type="match status" value="1"/>
</dbReference>
<dbReference type="SUPFAM" id="SSF56214">
    <property type="entry name" value="4'-phosphopantetheinyl transferase"/>
    <property type="match status" value="1"/>
</dbReference>
<evidence type="ECO:0000256" key="1">
    <source>
        <dbReference type="ARBA" id="ARBA00022679"/>
    </source>
</evidence>
<dbReference type="InterPro" id="IPR037143">
    <property type="entry name" value="4-PPantetheinyl_Trfase_dom_sf"/>
</dbReference>
<keyword evidence="1 3" id="KW-0808">Transferase</keyword>
<evidence type="ECO:0000313" key="3">
    <source>
        <dbReference type="EMBL" id="RYB95775.1"/>
    </source>
</evidence>
<accession>A0A4Q2S5R2</accession>
<feature type="domain" description="4'-phosphopantetheinyl transferase" evidence="2">
    <location>
        <begin position="84"/>
        <end position="149"/>
    </location>
</feature>
<keyword evidence="4" id="KW-1185">Reference proteome</keyword>
<name>A0A4Q2S5R2_9ACTN</name>
<comment type="caution">
    <text evidence="3">The sequence shown here is derived from an EMBL/GenBank/DDBJ whole genome shotgun (WGS) entry which is preliminary data.</text>
</comment>